<sequence length="693" mass="72292">MPDNNPHHPGVRSLLAKFEGQSPIASPPSRGRSPAASDSSGTTRQLSKVRASFVTVDGVIQSNPASPLRKTSGRSDSPGIFGPKINSGDVDSGRQSTVSPTPVSRLDHMQNATMAQIMAEGRPNTETKAEPNYSSAKPTTRAETTSQLRGTSPKQPEDPSKESKSANSINASHQPDSPGTVKKKPSSVGSSRNAASKHVPATAASAAAKPNASTKSLKPTAREVAKERANSLTHKPSRVSLAAKTTARPTRGSTPAQDTSKPSVAGATNKAGTKSPPKSTRGAPTQASAARLGSTGASSTRTTSNTSTLTRKPSTLKSATGGQQRATTPTASVRRQSSRPSLPAQTTNDSTTKPVNESFLARMMRPTASSANKFQSQEKADTKPVSKAVSASKAPRPSIGKVPERTASQVKPKSNTLRPQNQKFQALRKEHAPQKDGPKAPEKRQESEKENIVEVEGTPASPEEPATVKSNPIGAVEQPEAPSKPVEEVIAPAQVEEPASEVAVDSIEPEEKSIEVPPPIVEETVAEISPEPVSVEDATETSLTEQSDVNETPVSVKADADSSVEASAEPVAEPVEEEKAAESTTTTEDAAAEPVATSNQTAVDEVDIAVKDDISAPEPQVLENPEGTEAQPEAAEKDDDVPLKEVVVPDMTEIAEEKPSVVKSTEPAATDANSSAEAESSNVAIDIANLALN</sequence>
<dbReference type="GeneID" id="81406175"/>
<feature type="compositionally biased region" description="Polar residues" evidence="1">
    <location>
        <begin position="311"/>
        <end position="355"/>
    </location>
</feature>
<feature type="compositionally biased region" description="Polar residues" evidence="1">
    <location>
        <begin position="270"/>
        <end position="288"/>
    </location>
</feature>
<dbReference type="OrthoDB" id="3600083at2759"/>
<organism evidence="2 3">
    <name type="scientific">Penicillium bovifimosum</name>
    <dbReference type="NCBI Taxonomy" id="126998"/>
    <lineage>
        <taxon>Eukaryota</taxon>
        <taxon>Fungi</taxon>
        <taxon>Dikarya</taxon>
        <taxon>Ascomycota</taxon>
        <taxon>Pezizomycotina</taxon>
        <taxon>Eurotiomycetes</taxon>
        <taxon>Eurotiomycetidae</taxon>
        <taxon>Eurotiales</taxon>
        <taxon>Aspergillaceae</taxon>
        <taxon>Penicillium</taxon>
    </lineage>
</organism>
<evidence type="ECO:0000256" key="1">
    <source>
        <dbReference type="SAM" id="MobiDB-lite"/>
    </source>
</evidence>
<dbReference type="EMBL" id="JAPQKL010000005">
    <property type="protein sequence ID" value="KAJ5130222.1"/>
    <property type="molecule type" value="Genomic_DNA"/>
</dbReference>
<feature type="region of interest" description="Disordered" evidence="1">
    <location>
        <begin position="1"/>
        <end position="693"/>
    </location>
</feature>
<reference evidence="2" key="1">
    <citation type="submission" date="2022-11" db="EMBL/GenBank/DDBJ databases">
        <authorList>
            <person name="Petersen C."/>
        </authorList>
    </citation>
    <scope>NUCLEOTIDE SEQUENCE</scope>
    <source>
        <strain evidence="2">IBT 22155</strain>
    </source>
</reference>
<feature type="compositionally biased region" description="Polar residues" evidence="1">
    <location>
        <begin position="132"/>
        <end position="154"/>
    </location>
</feature>
<feature type="compositionally biased region" description="Polar residues" evidence="1">
    <location>
        <begin position="165"/>
        <end position="177"/>
    </location>
</feature>
<feature type="compositionally biased region" description="Basic and acidic residues" evidence="1">
    <location>
        <begin position="155"/>
        <end position="164"/>
    </location>
</feature>
<feature type="compositionally biased region" description="Basic and acidic residues" evidence="1">
    <location>
        <begin position="427"/>
        <end position="452"/>
    </location>
</feature>
<feature type="compositionally biased region" description="Low complexity" evidence="1">
    <location>
        <begin position="194"/>
        <end position="216"/>
    </location>
</feature>
<feature type="compositionally biased region" description="Basic and acidic residues" evidence="1">
    <location>
        <begin position="220"/>
        <end position="229"/>
    </location>
</feature>
<evidence type="ECO:0000313" key="2">
    <source>
        <dbReference type="EMBL" id="KAJ5130222.1"/>
    </source>
</evidence>
<accession>A0A9W9GUH0</accession>
<feature type="compositionally biased region" description="Low complexity" evidence="1">
    <location>
        <begin position="554"/>
        <end position="573"/>
    </location>
</feature>
<feature type="compositionally biased region" description="Polar residues" evidence="1">
    <location>
        <begin position="247"/>
        <end position="262"/>
    </location>
</feature>
<evidence type="ECO:0008006" key="4">
    <source>
        <dbReference type="Google" id="ProtNLM"/>
    </source>
</evidence>
<feature type="compositionally biased region" description="Low complexity" evidence="1">
    <location>
        <begin position="22"/>
        <end position="41"/>
    </location>
</feature>
<feature type="compositionally biased region" description="Low complexity" evidence="1">
    <location>
        <begin position="668"/>
        <end position="684"/>
    </location>
</feature>
<proteinExistence type="predicted"/>
<feature type="compositionally biased region" description="Low complexity" evidence="1">
    <location>
        <begin position="582"/>
        <end position="597"/>
    </location>
</feature>
<protein>
    <recommendedName>
        <fullName evidence="4">Mucin-7</fullName>
    </recommendedName>
</protein>
<dbReference type="AlphaFoldDB" id="A0A9W9GUH0"/>
<dbReference type="Proteomes" id="UP001149079">
    <property type="component" value="Unassembled WGS sequence"/>
</dbReference>
<keyword evidence="3" id="KW-1185">Reference proteome</keyword>
<comment type="caution">
    <text evidence="2">The sequence shown here is derived from an EMBL/GenBank/DDBJ whole genome shotgun (WGS) entry which is preliminary data.</text>
</comment>
<dbReference type="RefSeq" id="XP_056520601.1">
    <property type="nucleotide sequence ID" value="XM_056667005.1"/>
</dbReference>
<feature type="compositionally biased region" description="Polar residues" evidence="1">
    <location>
        <begin position="406"/>
        <end position="424"/>
    </location>
</feature>
<evidence type="ECO:0000313" key="3">
    <source>
        <dbReference type="Proteomes" id="UP001149079"/>
    </source>
</evidence>
<feature type="compositionally biased region" description="Polar residues" evidence="1">
    <location>
        <begin position="93"/>
        <end position="102"/>
    </location>
</feature>
<gene>
    <name evidence="2" type="ORF">N7515_006261</name>
</gene>
<name>A0A9W9GUH0_9EURO</name>
<feature type="compositionally biased region" description="Polar residues" evidence="1">
    <location>
        <begin position="540"/>
        <end position="553"/>
    </location>
</feature>
<feature type="compositionally biased region" description="Low complexity" evidence="1">
    <location>
        <begin position="294"/>
        <end position="310"/>
    </location>
</feature>
<reference evidence="2" key="2">
    <citation type="journal article" date="2023" name="IMA Fungus">
        <title>Comparative genomic study of the Penicillium genus elucidates a diverse pangenome and 15 lateral gene transfer events.</title>
        <authorList>
            <person name="Petersen C."/>
            <person name="Sorensen T."/>
            <person name="Nielsen M.R."/>
            <person name="Sondergaard T.E."/>
            <person name="Sorensen J.L."/>
            <person name="Fitzpatrick D.A."/>
            <person name="Frisvad J.C."/>
            <person name="Nielsen K.L."/>
        </authorList>
    </citation>
    <scope>NUCLEOTIDE SEQUENCE</scope>
    <source>
        <strain evidence="2">IBT 22155</strain>
    </source>
</reference>